<evidence type="ECO:0000256" key="6">
    <source>
        <dbReference type="ARBA" id="ARBA00022989"/>
    </source>
</evidence>
<gene>
    <name evidence="10" type="ORF">MELLADRAFT_117286</name>
</gene>
<evidence type="ECO:0000256" key="4">
    <source>
        <dbReference type="ARBA" id="ARBA00022692"/>
    </source>
</evidence>
<reference evidence="11" key="1">
    <citation type="journal article" date="2011" name="Proc. Natl. Acad. Sci. U.S.A.">
        <title>Obligate biotrophy features unraveled by the genomic analysis of rust fungi.</title>
        <authorList>
            <person name="Duplessis S."/>
            <person name="Cuomo C.A."/>
            <person name="Lin Y.-C."/>
            <person name="Aerts A."/>
            <person name="Tisserant E."/>
            <person name="Veneault-Fourrey C."/>
            <person name="Joly D.L."/>
            <person name="Hacquard S."/>
            <person name="Amselem J."/>
            <person name="Cantarel B.L."/>
            <person name="Chiu R."/>
            <person name="Coutinho P.M."/>
            <person name="Feau N."/>
            <person name="Field M."/>
            <person name="Frey P."/>
            <person name="Gelhaye E."/>
            <person name="Goldberg J."/>
            <person name="Grabherr M.G."/>
            <person name="Kodira C.D."/>
            <person name="Kohler A."/>
            <person name="Kuees U."/>
            <person name="Lindquist E.A."/>
            <person name="Lucas S.M."/>
            <person name="Mago R."/>
            <person name="Mauceli E."/>
            <person name="Morin E."/>
            <person name="Murat C."/>
            <person name="Pangilinan J.L."/>
            <person name="Park R."/>
            <person name="Pearson M."/>
            <person name="Quesneville H."/>
            <person name="Rouhier N."/>
            <person name="Sakthikumar S."/>
            <person name="Salamov A.A."/>
            <person name="Schmutz J."/>
            <person name="Selles B."/>
            <person name="Shapiro H."/>
            <person name="Tanguay P."/>
            <person name="Tuskan G.A."/>
            <person name="Henrissat B."/>
            <person name="Van de Peer Y."/>
            <person name="Rouze P."/>
            <person name="Ellis J.G."/>
            <person name="Dodds P.N."/>
            <person name="Schein J.E."/>
            <person name="Zhong S."/>
            <person name="Hamelin R.C."/>
            <person name="Grigoriev I.V."/>
            <person name="Szabo L.J."/>
            <person name="Martin F."/>
        </authorList>
    </citation>
    <scope>NUCLEOTIDE SEQUENCE [LARGE SCALE GENOMIC DNA]</scope>
    <source>
        <strain evidence="11">98AG31 / pathotype 3-4-7</strain>
    </source>
</reference>
<keyword evidence="4 9" id="KW-0812">Transmembrane</keyword>
<keyword evidence="3" id="KW-0337">GPI-anchor biosynthesis</keyword>
<name>F4RVF8_MELLP</name>
<dbReference type="STRING" id="747676.F4RVF8"/>
<dbReference type="VEuPathDB" id="FungiDB:MELLADRAFT_117286"/>
<dbReference type="Proteomes" id="UP000001072">
    <property type="component" value="Unassembled WGS sequence"/>
</dbReference>
<feature type="transmembrane region" description="Helical" evidence="9">
    <location>
        <begin position="218"/>
        <end position="240"/>
    </location>
</feature>
<evidence type="ECO:0000256" key="2">
    <source>
        <dbReference type="ARBA" id="ARBA00004687"/>
    </source>
</evidence>
<proteinExistence type="predicted"/>
<evidence type="ECO:0000256" key="9">
    <source>
        <dbReference type="SAM" id="Phobius"/>
    </source>
</evidence>
<feature type="compositionally biased region" description="Low complexity" evidence="8">
    <location>
        <begin position="9"/>
        <end position="37"/>
    </location>
</feature>
<feature type="transmembrane region" description="Helical" evidence="9">
    <location>
        <begin position="48"/>
        <end position="66"/>
    </location>
</feature>
<feature type="transmembrane region" description="Helical" evidence="9">
    <location>
        <begin position="189"/>
        <end position="212"/>
    </location>
</feature>
<dbReference type="RefSeq" id="XP_007413064.1">
    <property type="nucleotide sequence ID" value="XM_007413002.1"/>
</dbReference>
<evidence type="ECO:0000256" key="7">
    <source>
        <dbReference type="ARBA" id="ARBA00023136"/>
    </source>
</evidence>
<dbReference type="InterPro" id="IPR009580">
    <property type="entry name" value="GPI_biosynthesis_protein_Pig-F"/>
</dbReference>
<accession>F4RVF8</accession>
<evidence type="ECO:0000256" key="5">
    <source>
        <dbReference type="ARBA" id="ARBA00022824"/>
    </source>
</evidence>
<dbReference type="UniPathway" id="UPA00196"/>
<dbReference type="AlphaFoldDB" id="F4RVF8"/>
<feature type="transmembrane region" description="Helical" evidence="9">
    <location>
        <begin position="261"/>
        <end position="281"/>
    </location>
</feature>
<dbReference type="eggNOG" id="KOG3144">
    <property type="taxonomic scope" value="Eukaryota"/>
</dbReference>
<dbReference type="OrthoDB" id="2506696at2759"/>
<comment type="pathway">
    <text evidence="2">Glycolipid biosynthesis; glycosylphosphatidylinositol-anchor biosynthesis.</text>
</comment>
<evidence type="ECO:0000256" key="3">
    <source>
        <dbReference type="ARBA" id="ARBA00022502"/>
    </source>
</evidence>
<dbReference type="GO" id="GO:0005789">
    <property type="term" value="C:endoplasmic reticulum membrane"/>
    <property type="evidence" value="ECO:0007669"/>
    <property type="project" value="UniProtKB-SubCell"/>
</dbReference>
<protein>
    <recommendedName>
        <fullName evidence="12">GPI biosynthesis protein Pig-F</fullName>
    </recommendedName>
</protein>
<comment type="subcellular location">
    <subcellularLocation>
        <location evidence="1">Endoplasmic reticulum membrane</location>
        <topology evidence="1">Multi-pass membrane protein</topology>
    </subcellularLocation>
</comment>
<keyword evidence="11" id="KW-1185">Reference proteome</keyword>
<sequence length="325" mass="36940">MPSNKKNHQISSNSKSNKNTQSSTTTTTTPTTNIQSTTKRSSLPITKYFSIVPLHLLFTFYSIHILPSQSLLTSTTTHSNPTEKSINLKNFKWFEPLIENPIRSLSFINLGLLFVQIWFASSLRNWKRNSTTIRKNDSSNTDSNSNENKRKKKLGLEVFWKVFDDVKNKRFDPVARRTILELIIPIQDALIITILFSFIIHLMIILIGAPILKNVIKTYGLSLMISILSILPSALVIGWNQGREKMTWIRIFSEFEPKNELEIVLMWPAIGTCIGTWLGGIPIPLDWDRQWQTWPITCVFGASIGHFLGTVIAMVLVAIRAPLTN</sequence>
<organism evidence="11">
    <name type="scientific">Melampsora larici-populina (strain 98AG31 / pathotype 3-4-7)</name>
    <name type="common">Poplar leaf rust fungus</name>
    <dbReference type="NCBI Taxonomy" id="747676"/>
    <lineage>
        <taxon>Eukaryota</taxon>
        <taxon>Fungi</taxon>
        <taxon>Dikarya</taxon>
        <taxon>Basidiomycota</taxon>
        <taxon>Pucciniomycotina</taxon>
        <taxon>Pucciniomycetes</taxon>
        <taxon>Pucciniales</taxon>
        <taxon>Melampsoraceae</taxon>
        <taxon>Melampsora</taxon>
    </lineage>
</organism>
<dbReference type="HOGENOM" id="CLU_064564_0_0_1"/>
<dbReference type="KEGG" id="mlr:MELLADRAFT_117286"/>
<dbReference type="EMBL" id="GL883123">
    <property type="protein sequence ID" value="EGG03617.1"/>
    <property type="molecule type" value="Genomic_DNA"/>
</dbReference>
<evidence type="ECO:0008006" key="12">
    <source>
        <dbReference type="Google" id="ProtNLM"/>
    </source>
</evidence>
<evidence type="ECO:0000313" key="11">
    <source>
        <dbReference type="Proteomes" id="UP000001072"/>
    </source>
</evidence>
<feature type="transmembrane region" description="Helical" evidence="9">
    <location>
        <begin position="293"/>
        <end position="319"/>
    </location>
</feature>
<keyword evidence="5" id="KW-0256">Endoplasmic reticulum</keyword>
<dbReference type="GO" id="GO:0006506">
    <property type="term" value="P:GPI anchor biosynthetic process"/>
    <property type="evidence" value="ECO:0007669"/>
    <property type="project" value="UniProtKB-UniPathway"/>
</dbReference>
<evidence type="ECO:0000256" key="8">
    <source>
        <dbReference type="SAM" id="MobiDB-lite"/>
    </source>
</evidence>
<keyword evidence="6 9" id="KW-1133">Transmembrane helix</keyword>
<dbReference type="GeneID" id="18925985"/>
<dbReference type="Pfam" id="PF06699">
    <property type="entry name" value="PIG-F"/>
    <property type="match status" value="1"/>
</dbReference>
<evidence type="ECO:0000256" key="1">
    <source>
        <dbReference type="ARBA" id="ARBA00004477"/>
    </source>
</evidence>
<keyword evidence="7 9" id="KW-0472">Membrane</keyword>
<feature type="region of interest" description="Disordered" evidence="8">
    <location>
        <begin position="1"/>
        <end position="37"/>
    </location>
</feature>
<dbReference type="InParanoid" id="F4RVF8"/>
<evidence type="ECO:0000313" key="10">
    <source>
        <dbReference type="EMBL" id="EGG03617.1"/>
    </source>
</evidence>
<feature type="transmembrane region" description="Helical" evidence="9">
    <location>
        <begin position="102"/>
        <end position="120"/>
    </location>
</feature>